<name>A0A7G6E2K5_THEFR</name>
<keyword evidence="3" id="KW-1185">Reference proteome</keyword>
<dbReference type="Gene3D" id="3.40.190.10">
    <property type="entry name" value="Periplasmic binding protein-like II"/>
    <property type="match status" value="2"/>
</dbReference>
<dbReference type="CDD" id="cd13567">
    <property type="entry name" value="PBP2_TtGluBP"/>
    <property type="match status" value="1"/>
</dbReference>
<dbReference type="KEGG" id="tfr:BR63_08280"/>
<dbReference type="Proteomes" id="UP000515847">
    <property type="component" value="Chromosome"/>
</dbReference>
<keyword evidence="1" id="KW-0732">Signal</keyword>
<evidence type="ECO:0000313" key="2">
    <source>
        <dbReference type="EMBL" id="QNB46309.1"/>
    </source>
</evidence>
<dbReference type="OrthoDB" id="9776669at2"/>
<dbReference type="RefSeq" id="WP_034421981.1">
    <property type="nucleotide sequence ID" value="NZ_CP045798.1"/>
</dbReference>
<feature type="signal peptide" evidence="1">
    <location>
        <begin position="1"/>
        <end position="19"/>
    </location>
</feature>
<sequence>MNKKVVALVLCVFMFAALATGCGESKKFVNIATGGTTGTYFPLGGALADIWNKNIKGMNATAQSTGASVANVNLLRDGKVEVIFVQNDIAYYAANGTESFKDKKYEEIRGFATLYPENIQIVTRADKGINTLADLKGKKIAVGAAGSGTEANARQILEAAGITYNDITVQYLSFGEAANNLKDGNIDAAFVTAGYPTAAISDIAAQHKIVLIPVDDATADKLIQKYPFYAKDTIPANTYKDQTTEVKGVAVMAMLAVSSKMDEKTAYSLIKTMYENQERLKAAHAKGALIKPETGKKGMGIKLHPGAEKFFNEQKK</sequence>
<dbReference type="EMBL" id="CP045798">
    <property type="protein sequence ID" value="QNB46309.1"/>
    <property type="molecule type" value="Genomic_DNA"/>
</dbReference>
<proteinExistence type="predicted"/>
<protein>
    <submittedName>
        <fullName evidence="2">TAXI family TRAP transporter solute-binding subunit</fullName>
    </submittedName>
</protein>
<dbReference type="PANTHER" id="PTHR42941:SF1">
    <property type="entry name" value="SLL1037 PROTEIN"/>
    <property type="match status" value="1"/>
</dbReference>
<dbReference type="Pfam" id="PF16868">
    <property type="entry name" value="NMT1_3"/>
    <property type="match status" value="1"/>
</dbReference>
<accession>A0A7G6E2K5</accession>
<dbReference type="PANTHER" id="PTHR42941">
    <property type="entry name" value="SLL1037 PROTEIN"/>
    <property type="match status" value="1"/>
</dbReference>
<feature type="chain" id="PRO_5038831020" evidence="1">
    <location>
        <begin position="20"/>
        <end position="316"/>
    </location>
</feature>
<dbReference type="SUPFAM" id="SSF53850">
    <property type="entry name" value="Periplasmic binding protein-like II"/>
    <property type="match status" value="1"/>
</dbReference>
<gene>
    <name evidence="2" type="ORF">BR63_08280</name>
</gene>
<reference evidence="2 3" key="1">
    <citation type="journal article" date="2019" name="Front. Microbiol.">
        <title>Thermoanaerosceptrum fracticalcis gen. nov. sp. nov., a Novel Fumarate-Fermenting Microorganism From a Deep Fractured Carbonate Aquifer of the US Great Basin.</title>
        <authorList>
            <person name="Hamilton-Brehm S.D."/>
            <person name="Stewart L.E."/>
            <person name="Zavarin M."/>
            <person name="Caldwell M."/>
            <person name="Lawson P.A."/>
            <person name="Onstott T.C."/>
            <person name="Grzymski J."/>
            <person name="Neveux I."/>
            <person name="Lollar B.S."/>
            <person name="Russell C.E."/>
            <person name="Moser D.P."/>
        </authorList>
    </citation>
    <scope>NUCLEOTIDE SEQUENCE [LARGE SCALE GENOMIC DNA]</scope>
    <source>
        <strain evidence="2 3">DRI-13</strain>
    </source>
</reference>
<evidence type="ECO:0000313" key="3">
    <source>
        <dbReference type="Proteomes" id="UP000515847"/>
    </source>
</evidence>
<evidence type="ECO:0000256" key="1">
    <source>
        <dbReference type="SAM" id="SignalP"/>
    </source>
</evidence>
<dbReference type="InterPro" id="IPR011852">
    <property type="entry name" value="TRAP_TAXI"/>
</dbReference>
<organism evidence="2 3">
    <name type="scientific">Thermanaerosceptrum fracticalcis</name>
    <dbReference type="NCBI Taxonomy" id="1712410"/>
    <lineage>
        <taxon>Bacteria</taxon>
        <taxon>Bacillati</taxon>
        <taxon>Bacillota</taxon>
        <taxon>Clostridia</taxon>
        <taxon>Eubacteriales</taxon>
        <taxon>Peptococcaceae</taxon>
        <taxon>Thermanaerosceptrum</taxon>
    </lineage>
</organism>
<dbReference type="PROSITE" id="PS51257">
    <property type="entry name" value="PROKAR_LIPOPROTEIN"/>
    <property type="match status" value="1"/>
</dbReference>
<dbReference type="NCBIfam" id="TIGR02122">
    <property type="entry name" value="TRAP_TAXI"/>
    <property type="match status" value="1"/>
</dbReference>
<dbReference type="AlphaFoldDB" id="A0A7G6E2K5"/>